<dbReference type="EMBL" id="JACLAW010000008">
    <property type="protein sequence ID" value="MBC2666182.1"/>
    <property type="molecule type" value="Genomic_DNA"/>
</dbReference>
<dbReference type="NCBIfam" id="TIGR04274">
    <property type="entry name" value="hypoxanDNAglyco"/>
    <property type="match status" value="1"/>
</dbReference>
<dbReference type="GO" id="GO:0033958">
    <property type="term" value="F:DNA-deoxyinosine glycosylase activity"/>
    <property type="evidence" value="ECO:0007669"/>
    <property type="project" value="UniProtKB-EC"/>
</dbReference>
<dbReference type="AlphaFoldDB" id="A0A7X1FTH7"/>
<evidence type="ECO:0000313" key="2">
    <source>
        <dbReference type="EMBL" id="MBC2666182.1"/>
    </source>
</evidence>
<comment type="caution">
    <text evidence="2">The sequence shown here is derived from an EMBL/GenBank/DDBJ whole genome shotgun (WGS) entry which is preliminary data.</text>
</comment>
<dbReference type="Pfam" id="PF03167">
    <property type="entry name" value="UDG"/>
    <property type="match status" value="1"/>
</dbReference>
<dbReference type="Proteomes" id="UP000566813">
    <property type="component" value="Unassembled WGS sequence"/>
</dbReference>
<proteinExistence type="predicted"/>
<sequence length="166" mass="18159">MSGGRKHSFAPVADERTRLLILGSLPGEVSLAARQYYAHPRNQFWRLVGAVIGCDLAALPYETRLGELLAHRVGLWDVVRSGERSGSLDAAITAHEANPLAEACERLPALRALAFNGGTAARIGARQLRGCDRWKLVTLPSSSPAYCAVSFEDKRARWEDMARFLA</sequence>
<dbReference type="InterPro" id="IPR026353">
    <property type="entry name" value="Hypoxan-DNA_Glyclase"/>
</dbReference>
<dbReference type="Gene3D" id="3.40.470.10">
    <property type="entry name" value="Uracil-DNA glycosylase-like domain"/>
    <property type="match status" value="1"/>
</dbReference>
<gene>
    <name evidence="2" type="ORF">H7F51_11705</name>
</gene>
<dbReference type="EC" id="3.2.2.15" evidence="2"/>
<dbReference type="SUPFAM" id="SSF52141">
    <property type="entry name" value="Uracil-DNA glycosylase-like"/>
    <property type="match status" value="1"/>
</dbReference>
<dbReference type="RefSeq" id="WP_185664479.1">
    <property type="nucleotide sequence ID" value="NZ_JACLAW010000008.1"/>
</dbReference>
<dbReference type="SMART" id="SM00987">
    <property type="entry name" value="UreE_C"/>
    <property type="match status" value="1"/>
</dbReference>
<reference evidence="2 3" key="1">
    <citation type="submission" date="2020-08" db="EMBL/GenBank/DDBJ databases">
        <title>The genome sequence of type strain Novosphingobium flavum NBRC 111647.</title>
        <authorList>
            <person name="Liu Y."/>
        </authorList>
    </citation>
    <scope>NUCLEOTIDE SEQUENCE [LARGE SCALE GENOMIC DNA]</scope>
    <source>
        <strain evidence="2 3">NBRC 111647</strain>
    </source>
</reference>
<dbReference type="InterPro" id="IPR005122">
    <property type="entry name" value="Uracil-DNA_glycosylase-like"/>
</dbReference>
<protein>
    <submittedName>
        <fullName evidence="2">DNA-deoxyinosine glycosylase</fullName>
        <ecNumber evidence="2">3.2.2.15</ecNumber>
    </submittedName>
</protein>
<dbReference type="InterPro" id="IPR036895">
    <property type="entry name" value="Uracil-DNA_glycosylase-like_sf"/>
</dbReference>
<organism evidence="2 3">
    <name type="scientific">Novosphingobium flavum</name>
    <dbReference type="NCBI Taxonomy" id="1778672"/>
    <lineage>
        <taxon>Bacteria</taxon>
        <taxon>Pseudomonadati</taxon>
        <taxon>Pseudomonadota</taxon>
        <taxon>Alphaproteobacteria</taxon>
        <taxon>Sphingomonadales</taxon>
        <taxon>Sphingomonadaceae</taxon>
        <taxon>Novosphingobium</taxon>
    </lineage>
</organism>
<evidence type="ECO:0000259" key="1">
    <source>
        <dbReference type="SMART" id="SM00986"/>
    </source>
</evidence>
<keyword evidence="2" id="KW-0378">Hydrolase</keyword>
<dbReference type="SMART" id="SM00986">
    <property type="entry name" value="UDG"/>
    <property type="match status" value="1"/>
</dbReference>
<evidence type="ECO:0000313" key="3">
    <source>
        <dbReference type="Proteomes" id="UP000566813"/>
    </source>
</evidence>
<keyword evidence="2" id="KW-0326">Glycosidase</keyword>
<feature type="domain" description="Uracil-DNA glycosylase-like" evidence="1">
    <location>
        <begin position="10"/>
        <end position="162"/>
    </location>
</feature>
<accession>A0A7X1FTH7</accession>
<keyword evidence="3" id="KW-1185">Reference proteome</keyword>
<name>A0A7X1FTH7_9SPHN</name>
<dbReference type="CDD" id="cd10032">
    <property type="entry name" value="UDG-F6_HDG"/>
    <property type="match status" value="1"/>
</dbReference>